<dbReference type="Proteomes" id="UP000674084">
    <property type="component" value="Unassembled WGS sequence"/>
</dbReference>
<evidence type="ECO:0000313" key="1">
    <source>
        <dbReference type="EMBL" id="MBQ0928276.1"/>
    </source>
</evidence>
<dbReference type="EMBL" id="JAGPXE010000018">
    <property type="protein sequence ID" value="MBQ0928276.1"/>
    <property type="molecule type" value="Genomic_DNA"/>
</dbReference>
<comment type="caution">
    <text evidence="1">The sequence shown here is derived from an EMBL/GenBank/DDBJ whole genome shotgun (WGS) entry which is preliminary data.</text>
</comment>
<dbReference type="RefSeq" id="WP_210973297.1">
    <property type="nucleotide sequence ID" value="NZ_JAGPXE010000018.1"/>
</dbReference>
<proteinExistence type="predicted"/>
<keyword evidence="2" id="KW-1185">Reference proteome</keyword>
<organism evidence="1 2">
    <name type="scientific">Saccharopolyspora endophytica</name>
    <dbReference type="NCBI Taxonomy" id="543886"/>
    <lineage>
        <taxon>Bacteria</taxon>
        <taxon>Bacillati</taxon>
        <taxon>Actinomycetota</taxon>
        <taxon>Actinomycetes</taxon>
        <taxon>Pseudonocardiales</taxon>
        <taxon>Pseudonocardiaceae</taxon>
        <taxon>Saccharopolyspora</taxon>
    </lineage>
</organism>
<name>A0ABS5DPP2_9PSEU</name>
<reference evidence="1 2" key="1">
    <citation type="submission" date="2021-04" db="EMBL/GenBank/DDBJ databases">
        <title>Whole-genome sequencing of Saccharopolyspora endophytica KCTC 19397.</title>
        <authorList>
            <person name="Ay H."/>
            <person name="Saygin H."/>
            <person name="Sahin N."/>
        </authorList>
    </citation>
    <scope>NUCLEOTIDE SEQUENCE [LARGE SCALE GENOMIC DNA]</scope>
    <source>
        <strain evidence="1 2">KCTC 19397</strain>
    </source>
</reference>
<sequence length="64" mass="6870">MARRVGKLLVPVTGMSGVTYPVGTTVVTHGRGSAVDAFVSGDWLPLAWWEFADTADHHLDSSRS</sequence>
<gene>
    <name evidence="1" type="ORF">KBO27_30405</name>
</gene>
<accession>A0ABS5DPP2</accession>
<protein>
    <submittedName>
        <fullName evidence="1">Uncharacterized protein</fullName>
    </submittedName>
</protein>
<evidence type="ECO:0000313" key="2">
    <source>
        <dbReference type="Proteomes" id="UP000674084"/>
    </source>
</evidence>